<dbReference type="KEGG" id="fes:HER31_01985"/>
<dbReference type="PRINTS" id="PR00455">
    <property type="entry name" value="HTHTETR"/>
</dbReference>
<dbReference type="EMBL" id="CP051180">
    <property type="protein sequence ID" value="QIZ75775.1"/>
    <property type="molecule type" value="Genomic_DNA"/>
</dbReference>
<proteinExistence type="predicted"/>
<feature type="domain" description="HTH tetR-type" evidence="3">
    <location>
        <begin position="9"/>
        <end position="69"/>
    </location>
</feature>
<evidence type="ECO:0000256" key="1">
    <source>
        <dbReference type="ARBA" id="ARBA00023125"/>
    </source>
</evidence>
<gene>
    <name evidence="4" type="ORF">HER31_01985</name>
</gene>
<dbReference type="Gene3D" id="1.10.357.10">
    <property type="entry name" value="Tetracycline Repressor, domain 2"/>
    <property type="match status" value="1"/>
</dbReference>
<name>A0A6H1U9P8_9GAMM</name>
<dbReference type="AlphaFoldDB" id="A0A6H1U9P8"/>
<evidence type="ECO:0000313" key="4">
    <source>
        <dbReference type="EMBL" id="QIZ75775.1"/>
    </source>
</evidence>
<accession>A0A6H1U9P8</accession>
<reference evidence="4 5" key="1">
    <citation type="submission" date="2020-04" db="EMBL/GenBank/DDBJ databases">
        <title>Ferrimonas sp. S7 isolated from sea water.</title>
        <authorList>
            <person name="Bae S.S."/>
            <person name="Baek K."/>
        </authorList>
    </citation>
    <scope>NUCLEOTIDE SEQUENCE [LARGE SCALE GENOMIC DNA]</scope>
    <source>
        <strain evidence="4 5">S7</strain>
    </source>
</reference>
<evidence type="ECO:0000256" key="2">
    <source>
        <dbReference type="PROSITE-ProRule" id="PRU00335"/>
    </source>
</evidence>
<dbReference type="GO" id="GO:0003677">
    <property type="term" value="F:DNA binding"/>
    <property type="evidence" value="ECO:0007669"/>
    <property type="project" value="UniProtKB-UniRule"/>
</dbReference>
<dbReference type="InterPro" id="IPR001647">
    <property type="entry name" value="HTH_TetR"/>
</dbReference>
<evidence type="ECO:0000259" key="3">
    <source>
        <dbReference type="PROSITE" id="PS50977"/>
    </source>
</evidence>
<dbReference type="InterPro" id="IPR050624">
    <property type="entry name" value="HTH-type_Tx_Regulator"/>
</dbReference>
<dbReference type="PANTHER" id="PTHR43479">
    <property type="entry name" value="ACREF/ENVCD OPERON REPRESSOR-RELATED"/>
    <property type="match status" value="1"/>
</dbReference>
<keyword evidence="5" id="KW-1185">Reference proteome</keyword>
<dbReference type="Proteomes" id="UP000501602">
    <property type="component" value="Chromosome"/>
</dbReference>
<sequence length="236" mass="27376">MALIFNNKQARKVKIAKVAIGLIKSQGYISLSLNQLAKEAGVSSGTLYRDFKSKEELLVFLFGNVIRNLGDSMKRFYKSELSAKEKVICFNCYQFFVRMMYPNEGFLDLIGLDKTVFENVDEVTYKKFQKLYDELKSCNEIMCLNFIKNGELNSEPDLLFKVLRQVWFLSRGGVFVANHKIIDQRDYSIDDLIDACSIILDQLDWRTGAGRADYRLIKLKLKSEVEQSKQFNWSDY</sequence>
<dbReference type="PANTHER" id="PTHR43479:SF11">
    <property type="entry name" value="ACREF_ENVCD OPERON REPRESSOR-RELATED"/>
    <property type="match status" value="1"/>
</dbReference>
<dbReference type="RefSeq" id="WP_168659036.1">
    <property type="nucleotide sequence ID" value="NZ_CP051180.1"/>
</dbReference>
<feature type="DNA-binding region" description="H-T-H motif" evidence="2">
    <location>
        <begin position="32"/>
        <end position="51"/>
    </location>
</feature>
<dbReference type="PROSITE" id="PS50977">
    <property type="entry name" value="HTH_TETR_2"/>
    <property type="match status" value="1"/>
</dbReference>
<keyword evidence="1 2" id="KW-0238">DNA-binding</keyword>
<dbReference type="SUPFAM" id="SSF46689">
    <property type="entry name" value="Homeodomain-like"/>
    <property type="match status" value="1"/>
</dbReference>
<dbReference type="InterPro" id="IPR009057">
    <property type="entry name" value="Homeodomain-like_sf"/>
</dbReference>
<dbReference type="Pfam" id="PF00440">
    <property type="entry name" value="TetR_N"/>
    <property type="match status" value="1"/>
</dbReference>
<protein>
    <submittedName>
        <fullName evidence="4">TetR/AcrR family transcriptional regulator</fullName>
    </submittedName>
</protein>
<evidence type="ECO:0000313" key="5">
    <source>
        <dbReference type="Proteomes" id="UP000501602"/>
    </source>
</evidence>
<organism evidence="4 5">
    <name type="scientific">Ferrimonas lipolytica</name>
    <dbReference type="NCBI Taxonomy" id="2724191"/>
    <lineage>
        <taxon>Bacteria</taxon>
        <taxon>Pseudomonadati</taxon>
        <taxon>Pseudomonadota</taxon>
        <taxon>Gammaproteobacteria</taxon>
        <taxon>Alteromonadales</taxon>
        <taxon>Ferrimonadaceae</taxon>
        <taxon>Ferrimonas</taxon>
    </lineage>
</organism>